<dbReference type="GO" id="GO:0004803">
    <property type="term" value="F:transposase activity"/>
    <property type="evidence" value="ECO:0007669"/>
    <property type="project" value="InterPro"/>
</dbReference>
<comment type="caution">
    <text evidence="2">The sequence shown here is derived from an EMBL/GenBank/DDBJ whole genome shotgun (WGS) entry which is preliminary data.</text>
</comment>
<proteinExistence type="predicted"/>
<dbReference type="InterPro" id="IPR036515">
    <property type="entry name" value="Transposase_17_sf"/>
</dbReference>
<dbReference type="Gene3D" id="3.30.70.1290">
    <property type="entry name" value="Transposase IS200-like"/>
    <property type="match status" value="1"/>
</dbReference>
<evidence type="ECO:0000313" key="2">
    <source>
        <dbReference type="EMBL" id="OHA27400.1"/>
    </source>
</evidence>
<evidence type="ECO:0000259" key="1">
    <source>
        <dbReference type="SMART" id="SM01321"/>
    </source>
</evidence>
<organism evidence="2 3">
    <name type="scientific">Candidatus Taylorbacteria bacterium RIFCSPHIGHO2_02_FULL_45_35</name>
    <dbReference type="NCBI Taxonomy" id="1802311"/>
    <lineage>
        <taxon>Bacteria</taxon>
        <taxon>Candidatus Tayloriibacteriota</taxon>
    </lineage>
</organism>
<dbReference type="Pfam" id="PF01797">
    <property type="entry name" value="Y1_Tnp"/>
    <property type="match status" value="1"/>
</dbReference>
<dbReference type="PANTHER" id="PTHR34322:SF2">
    <property type="entry name" value="TRANSPOSASE IS200-LIKE DOMAIN-CONTAINING PROTEIN"/>
    <property type="match status" value="1"/>
</dbReference>
<dbReference type="SMART" id="SM01321">
    <property type="entry name" value="Y1_Tnp"/>
    <property type="match status" value="1"/>
</dbReference>
<accession>A0A1G2MU43</accession>
<sequence>MRKTQFANGEFYHIFNRGSDKRRIFDDHTDVERFLQCMVEFNTAEPIGSLYELSYKKTGLENIILKYPLVNFVAYCLNPNHFHFILEQVVDNGISNFMKRLGGYSWFYNNKHKRTGTLFEGRFKAVHIDSDRYLSHLSAYVSLNDKCHQLGGPTAKLVRSSWAEYMNEIHTDHICTRKDIILEQFGTISAYRKFAMGTLEDIIQRKRLQKEMGSFFLD</sequence>
<feature type="domain" description="Transposase IS200-like" evidence="1">
    <location>
        <begin position="7"/>
        <end position="144"/>
    </location>
</feature>
<protein>
    <recommendedName>
        <fullName evidence="1">Transposase IS200-like domain-containing protein</fullName>
    </recommendedName>
</protein>
<dbReference type="Proteomes" id="UP000177943">
    <property type="component" value="Unassembled WGS sequence"/>
</dbReference>
<dbReference type="InterPro" id="IPR002686">
    <property type="entry name" value="Transposase_17"/>
</dbReference>
<reference evidence="2 3" key="1">
    <citation type="journal article" date="2016" name="Nat. Commun.">
        <title>Thousands of microbial genomes shed light on interconnected biogeochemical processes in an aquifer system.</title>
        <authorList>
            <person name="Anantharaman K."/>
            <person name="Brown C.T."/>
            <person name="Hug L.A."/>
            <person name="Sharon I."/>
            <person name="Castelle C.J."/>
            <person name="Probst A.J."/>
            <person name="Thomas B.C."/>
            <person name="Singh A."/>
            <person name="Wilkins M.J."/>
            <person name="Karaoz U."/>
            <person name="Brodie E.L."/>
            <person name="Williams K.H."/>
            <person name="Hubbard S.S."/>
            <person name="Banfield J.F."/>
        </authorList>
    </citation>
    <scope>NUCLEOTIDE SEQUENCE [LARGE SCALE GENOMIC DNA]</scope>
</reference>
<dbReference type="SUPFAM" id="SSF143422">
    <property type="entry name" value="Transposase IS200-like"/>
    <property type="match status" value="1"/>
</dbReference>
<gene>
    <name evidence="2" type="ORF">A3D56_03860</name>
</gene>
<evidence type="ECO:0000313" key="3">
    <source>
        <dbReference type="Proteomes" id="UP000177943"/>
    </source>
</evidence>
<dbReference type="GO" id="GO:0003677">
    <property type="term" value="F:DNA binding"/>
    <property type="evidence" value="ECO:0007669"/>
    <property type="project" value="InterPro"/>
</dbReference>
<dbReference type="AlphaFoldDB" id="A0A1G2MU43"/>
<dbReference type="GO" id="GO:0006313">
    <property type="term" value="P:DNA transposition"/>
    <property type="evidence" value="ECO:0007669"/>
    <property type="project" value="InterPro"/>
</dbReference>
<name>A0A1G2MU43_9BACT</name>
<dbReference type="PANTHER" id="PTHR34322">
    <property type="entry name" value="TRANSPOSASE, Y1_TNP DOMAIN-CONTAINING"/>
    <property type="match status" value="1"/>
</dbReference>
<dbReference type="EMBL" id="MHRP01000013">
    <property type="protein sequence ID" value="OHA27400.1"/>
    <property type="molecule type" value="Genomic_DNA"/>
</dbReference>